<dbReference type="Gene3D" id="1.20.5.420">
    <property type="entry name" value="Immunoglobulin FC, subunit C"/>
    <property type="match status" value="1"/>
</dbReference>
<feature type="compositionally biased region" description="Low complexity" evidence="9">
    <location>
        <begin position="847"/>
        <end position="863"/>
    </location>
</feature>
<dbReference type="GO" id="GO:0052861">
    <property type="term" value="F:endo-1,3(4)-beta-glucanase activity"/>
    <property type="evidence" value="ECO:0007669"/>
    <property type="project" value="InterPro"/>
</dbReference>
<sequence length="883" mass="94755">MAATGVAADMNEGSVGTVHAAYDEVTASDTTSNTNNNEAAVSAGGDYFAPFVTDSPSDKLFKREDGLSKIAPVVNIAKDIVGSKPIPTNKWWGNLVHADTKDKAVSQPAWANPYALKLPSKEGPFGLQVCFSYTYRKMADKKDGAVKFYIHEFKNDLTLSAKEFSDKPTYEIYDWTDMGANLRICSGGKCLDSSIVNGMAFVSATYDGLTPVLASGSKVSKLDEAGKGKYVLQLDNKQTWVVFAPDVTFKVDDSGKGVAASGPASSTVRIAVLPEGASPDVYDTFAGCIVRGGTVGMESRTSYSLNWQVNGSCDAAGLLHFALPHHQESMAGSSEKSISLPSTVRGVMAGYVATKDKGFKWTLEEPDLKEKIDFYPPRKPSGEDVKQYGIKEALEKDIAAEWKVPADGSYYFNGKLAQKFASLCLVADDSSVMGDDKTLLKTCLEKLEKVMDTFVTNKWKHPLVYDTTYRGIITSQVIATGDAGADFGNGVYNDHHYHYGYWVTASAIFRKLNPKWERMAELEAIVWSLLRDVANPSPKDQDFTTFRHFSWFLGHSYSHGVTALADGKDQESTSEDINFYYGMMLWGIATGKKAVEDLGSLMMRIDAHAIRTYFLLDSDSKIHPAEFTKNHVTGIFFDNKVDYTTWFSPKKHCIHGIQMIPVSPINEIVRSPKFIKEEWEDILSKDEAVVNRQAGNAWMSLLFVNYATINLKEAMPVIKEAKMDDGLTLAWALYMAATKSSSATPTTYSPTISPDVPSVSPSPSSSPSTSPVPTPSKSTGPGPAPSPGPGPAPGPKPGPGPAPGPKPGPSPAPGPGPVPKPGPSPAPGPGPAPKPGPGPAPSPAPTTPSSKPTVTPAKTKSPTDQTGVSPDGIAPAPPSEQAY</sequence>
<feature type="compositionally biased region" description="Low complexity" evidence="9">
    <location>
        <begin position="742"/>
        <end position="781"/>
    </location>
</feature>
<evidence type="ECO:0000256" key="4">
    <source>
        <dbReference type="ARBA" id="ARBA00022801"/>
    </source>
</evidence>
<dbReference type="Gene3D" id="1.10.287.1170">
    <property type="entry name" value="glycoside hydrolase family 81 endo-[beta] glucanase"/>
    <property type="match status" value="1"/>
</dbReference>
<feature type="domain" description="Glycosyl hydrolase family 81 N-terminal" evidence="10">
    <location>
        <begin position="82"/>
        <end position="376"/>
    </location>
</feature>
<dbReference type="InterPro" id="IPR040451">
    <property type="entry name" value="GH81_N"/>
</dbReference>
<keyword evidence="13" id="KW-1185">Reference proteome</keyword>
<gene>
    <name evidence="12" type="ORF">N0F65_010031</name>
</gene>
<comment type="caution">
    <text evidence="12">The sequence shown here is derived from an EMBL/GenBank/DDBJ whole genome shotgun (WGS) entry which is preliminary data.</text>
</comment>
<dbReference type="Gene3D" id="2.70.98.30">
    <property type="entry name" value="Golgi alpha-mannosidase II, domain 4"/>
    <property type="match status" value="1"/>
</dbReference>
<dbReference type="Pfam" id="PF17652">
    <property type="entry name" value="Glyco_hydro81C"/>
    <property type="match status" value="1"/>
</dbReference>
<evidence type="ECO:0000256" key="7">
    <source>
        <dbReference type="ARBA" id="ARBA00023316"/>
    </source>
</evidence>
<evidence type="ECO:0000259" key="10">
    <source>
        <dbReference type="Pfam" id="PF03639"/>
    </source>
</evidence>
<dbReference type="AlphaFoldDB" id="A0AAV2ZET9"/>
<organism evidence="12 13">
    <name type="scientific">Lagenidium giganteum</name>
    <dbReference type="NCBI Taxonomy" id="4803"/>
    <lineage>
        <taxon>Eukaryota</taxon>
        <taxon>Sar</taxon>
        <taxon>Stramenopiles</taxon>
        <taxon>Oomycota</taxon>
        <taxon>Peronosporomycetes</taxon>
        <taxon>Pythiales</taxon>
        <taxon>Pythiaceae</taxon>
    </lineage>
</organism>
<evidence type="ECO:0000313" key="13">
    <source>
        <dbReference type="Proteomes" id="UP001146120"/>
    </source>
</evidence>
<dbReference type="InterPro" id="IPR040720">
    <property type="entry name" value="GH81_C"/>
</dbReference>
<keyword evidence="7" id="KW-0961">Cell wall biogenesis/degradation</keyword>
<evidence type="ECO:0000256" key="6">
    <source>
        <dbReference type="ARBA" id="ARBA00023295"/>
    </source>
</evidence>
<dbReference type="PANTHER" id="PTHR31983:SF0">
    <property type="entry name" value="GLUCAN ENDO-1,3-BETA-D-GLUCOSIDASE 2"/>
    <property type="match status" value="1"/>
</dbReference>
<evidence type="ECO:0000256" key="1">
    <source>
        <dbReference type="ARBA" id="ARBA00000382"/>
    </source>
</evidence>
<evidence type="ECO:0000256" key="5">
    <source>
        <dbReference type="ARBA" id="ARBA00023277"/>
    </source>
</evidence>
<comment type="similarity">
    <text evidence="2">Belongs to the glycosyl hydrolase 81 family.</text>
</comment>
<evidence type="ECO:0000259" key="11">
    <source>
        <dbReference type="Pfam" id="PF17652"/>
    </source>
</evidence>
<dbReference type="EMBL" id="DAKRPA010000008">
    <property type="protein sequence ID" value="DBA04435.1"/>
    <property type="molecule type" value="Genomic_DNA"/>
</dbReference>
<protein>
    <recommendedName>
        <fullName evidence="3">glucan endo-1,3-beta-D-glucosidase</fullName>
        <ecNumber evidence="3">3.2.1.39</ecNumber>
    </recommendedName>
</protein>
<dbReference type="GO" id="GO:0000272">
    <property type="term" value="P:polysaccharide catabolic process"/>
    <property type="evidence" value="ECO:0007669"/>
    <property type="project" value="UniProtKB-KW"/>
</dbReference>
<comment type="catalytic activity">
    <reaction evidence="1">
        <text>Hydrolysis of (1-&gt;3)-beta-D-glucosidic linkages in (1-&gt;3)-beta-D-glucans.</text>
        <dbReference type="EC" id="3.2.1.39"/>
    </reaction>
</comment>
<name>A0AAV2ZET9_9STRA</name>
<evidence type="ECO:0000313" key="12">
    <source>
        <dbReference type="EMBL" id="DBA04435.1"/>
    </source>
</evidence>
<evidence type="ECO:0000256" key="2">
    <source>
        <dbReference type="ARBA" id="ARBA00010730"/>
    </source>
</evidence>
<feature type="domain" description="Glycosyl hydrolase family 81 C-terminal" evidence="11">
    <location>
        <begin position="389"/>
        <end position="733"/>
    </location>
</feature>
<keyword evidence="5" id="KW-0119">Carbohydrate metabolism</keyword>
<dbReference type="EC" id="3.2.1.39" evidence="3"/>
<evidence type="ECO:0000256" key="8">
    <source>
        <dbReference type="ARBA" id="ARBA00023326"/>
    </source>
</evidence>
<evidence type="ECO:0000256" key="9">
    <source>
        <dbReference type="SAM" id="MobiDB-lite"/>
    </source>
</evidence>
<reference evidence="12" key="1">
    <citation type="submission" date="2022-11" db="EMBL/GenBank/DDBJ databases">
        <authorList>
            <person name="Morgan W.R."/>
            <person name="Tartar A."/>
        </authorList>
    </citation>
    <scope>NUCLEOTIDE SEQUENCE</scope>
    <source>
        <strain evidence="12">ARSEF 373</strain>
    </source>
</reference>
<keyword evidence="6" id="KW-0326">Glycosidase</keyword>
<keyword evidence="8" id="KW-0624">Polysaccharide degradation</keyword>
<dbReference type="PROSITE" id="PS52008">
    <property type="entry name" value="GH81"/>
    <property type="match status" value="1"/>
</dbReference>
<proteinExistence type="inferred from homology"/>
<dbReference type="InterPro" id="IPR005200">
    <property type="entry name" value="Endo-beta-glucanase"/>
</dbReference>
<keyword evidence="4" id="KW-0378">Hydrolase</keyword>
<dbReference type="PANTHER" id="PTHR31983">
    <property type="entry name" value="ENDO-1,3(4)-BETA-GLUCANASE 1"/>
    <property type="match status" value="1"/>
</dbReference>
<feature type="compositionally biased region" description="Pro residues" evidence="9">
    <location>
        <begin position="782"/>
        <end position="846"/>
    </location>
</feature>
<dbReference type="Proteomes" id="UP001146120">
    <property type="component" value="Unassembled WGS sequence"/>
</dbReference>
<reference evidence="12" key="2">
    <citation type="journal article" date="2023" name="Microbiol Resour">
        <title>Decontamination and Annotation of the Draft Genome Sequence of the Oomycete Lagenidium giganteum ARSEF 373.</title>
        <authorList>
            <person name="Morgan W.R."/>
            <person name="Tartar A."/>
        </authorList>
    </citation>
    <scope>NUCLEOTIDE SEQUENCE</scope>
    <source>
        <strain evidence="12">ARSEF 373</strain>
    </source>
</reference>
<dbReference type="GO" id="GO:0042973">
    <property type="term" value="F:glucan endo-1,3-beta-D-glucosidase activity"/>
    <property type="evidence" value="ECO:0007669"/>
    <property type="project" value="UniProtKB-EC"/>
</dbReference>
<accession>A0AAV2ZET9</accession>
<dbReference type="GO" id="GO:0071555">
    <property type="term" value="P:cell wall organization"/>
    <property type="evidence" value="ECO:0007669"/>
    <property type="project" value="UniProtKB-KW"/>
</dbReference>
<feature type="region of interest" description="Disordered" evidence="9">
    <location>
        <begin position="742"/>
        <end position="883"/>
    </location>
</feature>
<evidence type="ECO:0000256" key="3">
    <source>
        <dbReference type="ARBA" id="ARBA00012780"/>
    </source>
</evidence>
<dbReference type="Pfam" id="PF03639">
    <property type="entry name" value="Glyco_hydro_81"/>
    <property type="match status" value="1"/>
</dbReference>